<reference evidence="1" key="1">
    <citation type="journal article" date="2020" name="Stud. Mycol.">
        <title>101 Dothideomycetes genomes: a test case for predicting lifestyles and emergence of pathogens.</title>
        <authorList>
            <person name="Haridas S."/>
            <person name="Albert R."/>
            <person name="Binder M."/>
            <person name="Bloem J."/>
            <person name="Labutti K."/>
            <person name="Salamov A."/>
            <person name="Andreopoulos B."/>
            <person name="Baker S."/>
            <person name="Barry K."/>
            <person name="Bills G."/>
            <person name="Bluhm B."/>
            <person name="Cannon C."/>
            <person name="Castanera R."/>
            <person name="Culley D."/>
            <person name="Daum C."/>
            <person name="Ezra D."/>
            <person name="Gonzalez J."/>
            <person name="Henrissat B."/>
            <person name="Kuo A."/>
            <person name="Liang C."/>
            <person name="Lipzen A."/>
            <person name="Lutzoni F."/>
            <person name="Magnuson J."/>
            <person name="Mondo S."/>
            <person name="Nolan M."/>
            <person name="Ohm R."/>
            <person name="Pangilinan J."/>
            <person name="Park H.-J."/>
            <person name="Ramirez L."/>
            <person name="Alfaro M."/>
            <person name="Sun H."/>
            <person name="Tritt A."/>
            <person name="Yoshinaga Y."/>
            <person name="Zwiers L.-H."/>
            <person name="Turgeon B."/>
            <person name="Goodwin S."/>
            <person name="Spatafora J."/>
            <person name="Crous P."/>
            <person name="Grigoriev I."/>
        </authorList>
    </citation>
    <scope>NUCLEOTIDE SEQUENCE</scope>
    <source>
        <strain evidence="1">CBS 122368</strain>
    </source>
</reference>
<evidence type="ECO:0000313" key="2">
    <source>
        <dbReference type="Proteomes" id="UP000800094"/>
    </source>
</evidence>
<gene>
    <name evidence="1" type="ORF">BU26DRAFT_145109</name>
</gene>
<dbReference type="RefSeq" id="XP_033689776.1">
    <property type="nucleotide sequence ID" value="XM_033819892.1"/>
</dbReference>
<proteinExistence type="predicted"/>
<dbReference type="AlphaFoldDB" id="A0A6A6IXW5"/>
<organism evidence="1 2">
    <name type="scientific">Trematosphaeria pertusa</name>
    <dbReference type="NCBI Taxonomy" id="390896"/>
    <lineage>
        <taxon>Eukaryota</taxon>
        <taxon>Fungi</taxon>
        <taxon>Dikarya</taxon>
        <taxon>Ascomycota</taxon>
        <taxon>Pezizomycotina</taxon>
        <taxon>Dothideomycetes</taxon>
        <taxon>Pleosporomycetidae</taxon>
        <taxon>Pleosporales</taxon>
        <taxon>Massarineae</taxon>
        <taxon>Trematosphaeriaceae</taxon>
        <taxon>Trematosphaeria</taxon>
    </lineage>
</organism>
<protein>
    <submittedName>
        <fullName evidence="1">Uncharacterized protein</fullName>
    </submittedName>
</protein>
<accession>A0A6A6IXW5</accession>
<name>A0A6A6IXW5_9PLEO</name>
<sequence length="60" mass="6794">MSLSSTRQASSDTFLPASRSVPLIVLVLDSKGSPPRTITFLHRRPCRYHEHGKLSEHVRH</sequence>
<evidence type="ECO:0000313" key="1">
    <source>
        <dbReference type="EMBL" id="KAF2254772.1"/>
    </source>
</evidence>
<dbReference type="Proteomes" id="UP000800094">
    <property type="component" value="Unassembled WGS sequence"/>
</dbReference>
<dbReference type="EMBL" id="ML987190">
    <property type="protein sequence ID" value="KAF2254772.1"/>
    <property type="molecule type" value="Genomic_DNA"/>
</dbReference>
<keyword evidence="2" id="KW-1185">Reference proteome</keyword>
<dbReference type="GeneID" id="54573222"/>